<gene>
    <name evidence="2" type="ORF">JOB18_012445</name>
</gene>
<dbReference type="AlphaFoldDB" id="A0AAV6S8V6"/>
<organism evidence="2 3">
    <name type="scientific">Solea senegalensis</name>
    <name type="common">Senegalese sole</name>
    <dbReference type="NCBI Taxonomy" id="28829"/>
    <lineage>
        <taxon>Eukaryota</taxon>
        <taxon>Metazoa</taxon>
        <taxon>Chordata</taxon>
        <taxon>Craniata</taxon>
        <taxon>Vertebrata</taxon>
        <taxon>Euteleostomi</taxon>
        <taxon>Actinopterygii</taxon>
        <taxon>Neopterygii</taxon>
        <taxon>Teleostei</taxon>
        <taxon>Neoteleostei</taxon>
        <taxon>Acanthomorphata</taxon>
        <taxon>Carangaria</taxon>
        <taxon>Pleuronectiformes</taxon>
        <taxon>Pleuronectoidei</taxon>
        <taxon>Soleidae</taxon>
        <taxon>Solea</taxon>
    </lineage>
</organism>
<evidence type="ECO:0000313" key="2">
    <source>
        <dbReference type="EMBL" id="KAG7513607.1"/>
    </source>
</evidence>
<proteinExistence type="predicted"/>
<dbReference type="EMBL" id="JAGKHQ010000006">
    <property type="protein sequence ID" value="KAG7513607.1"/>
    <property type="molecule type" value="Genomic_DNA"/>
</dbReference>
<dbReference type="Proteomes" id="UP000693946">
    <property type="component" value="Linkage Group LG14"/>
</dbReference>
<feature type="region of interest" description="Disordered" evidence="1">
    <location>
        <begin position="98"/>
        <end position="118"/>
    </location>
</feature>
<dbReference type="PANTHER" id="PTHR31025:SF27">
    <property type="entry name" value="SI:CH211-193K19.2-RELATED"/>
    <property type="match status" value="1"/>
</dbReference>
<comment type="caution">
    <text evidence="2">The sequence shown here is derived from an EMBL/GenBank/DDBJ whole genome shotgun (WGS) entry which is preliminary data.</text>
</comment>
<protein>
    <submittedName>
        <fullName evidence="2">Uncharacterized protein</fullName>
    </submittedName>
</protein>
<reference evidence="2 3" key="1">
    <citation type="journal article" date="2021" name="Sci. Rep.">
        <title>Chromosome anchoring in Senegalese sole (Solea senegalensis) reveals sex-associated markers and genome rearrangements in flatfish.</title>
        <authorList>
            <person name="Guerrero-Cozar I."/>
            <person name="Gomez-Garrido J."/>
            <person name="Berbel C."/>
            <person name="Martinez-Blanch J.F."/>
            <person name="Alioto T."/>
            <person name="Claros M.G."/>
            <person name="Gagnaire P.A."/>
            <person name="Manchado M."/>
        </authorList>
    </citation>
    <scope>NUCLEOTIDE SEQUENCE [LARGE SCALE GENOMIC DNA]</scope>
    <source>
        <strain evidence="2">Sse05_10M</strain>
    </source>
</reference>
<accession>A0AAV6S8V6</accession>
<dbReference type="PANTHER" id="PTHR31025">
    <property type="entry name" value="SI:CH211-196P9.1-RELATED"/>
    <property type="match status" value="1"/>
</dbReference>
<name>A0AAV6S8V6_SOLSE</name>
<feature type="compositionally biased region" description="Low complexity" evidence="1">
    <location>
        <begin position="104"/>
        <end position="118"/>
    </location>
</feature>
<evidence type="ECO:0000313" key="3">
    <source>
        <dbReference type="Proteomes" id="UP000693946"/>
    </source>
</evidence>
<keyword evidence="3" id="KW-1185">Reference proteome</keyword>
<evidence type="ECO:0000256" key="1">
    <source>
        <dbReference type="SAM" id="MobiDB-lite"/>
    </source>
</evidence>
<sequence>MSTPAKLCIVLGEDGCVKLTLPSGIPDSVDSLGFEIKKLCGIEGEFRLQYLVSDFDQFINLTSTADIQDKGTVKVIVPTQAPSHTAYAFFHGTDDSSADTDILSSPESTTSTSPSTSSLRCQGWPLSFPLPPFSYEVEMQLSKANQEFIAEGKLLNPSPKVRSDILQALASKIMKYTSGYPTSTQLDDVAEALILKYPCLKEQGSVTGYYGWKISLKYKMGNYRTKFRGLGCQEMTINYMKNRKPGNSSSPNQVKKPRRAEVNFCPQYPAGEDKESLEKERLELLSEVKKRNNHQVIKEKMEKTFAHWRYEVSAEFTRITTIPLIPKFMSQLDHYSDKLARVLRKKGGAAGRKIKNIMAVIDQNDSIETTPCFELVASKQ</sequence>